<feature type="region of interest" description="Disordered" evidence="1">
    <location>
        <begin position="1"/>
        <end position="23"/>
    </location>
</feature>
<proteinExistence type="predicted"/>
<evidence type="ECO:0000313" key="2">
    <source>
        <dbReference type="EMBL" id="GGI67409.1"/>
    </source>
</evidence>
<gene>
    <name evidence="2" type="ORF">GCM10011581_00290</name>
</gene>
<organism evidence="2 3">
    <name type="scientific">Saccharopolyspora thermophila</name>
    <dbReference type="NCBI Taxonomy" id="89367"/>
    <lineage>
        <taxon>Bacteria</taxon>
        <taxon>Bacillati</taxon>
        <taxon>Actinomycetota</taxon>
        <taxon>Actinomycetes</taxon>
        <taxon>Pseudonocardiales</taxon>
        <taxon>Pseudonocardiaceae</taxon>
        <taxon>Saccharopolyspora</taxon>
    </lineage>
</organism>
<reference evidence="2 3" key="1">
    <citation type="journal article" date="2014" name="Int. J. Syst. Evol. Microbiol.">
        <title>Complete genome sequence of Corynebacterium casei LMG S-19264T (=DSM 44701T), isolated from a smear-ripened cheese.</title>
        <authorList>
            <consortium name="US DOE Joint Genome Institute (JGI-PGF)"/>
            <person name="Walter F."/>
            <person name="Albersmeier A."/>
            <person name="Kalinowski J."/>
            <person name="Ruckert C."/>
        </authorList>
    </citation>
    <scope>NUCLEOTIDE SEQUENCE [LARGE SCALE GENOMIC DNA]</scope>
    <source>
        <strain evidence="2 3">CGMCC 4.7206</strain>
    </source>
</reference>
<protein>
    <submittedName>
        <fullName evidence="2">Uncharacterized protein</fullName>
    </submittedName>
</protein>
<accession>A0A917N7I9</accession>
<dbReference type="EMBL" id="BMMT01000001">
    <property type="protein sequence ID" value="GGI67409.1"/>
    <property type="molecule type" value="Genomic_DNA"/>
</dbReference>
<dbReference type="Proteomes" id="UP000597989">
    <property type="component" value="Unassembled WGS sequence"/>
</dbReference>
<evidence type="ECO:0000256" key="1">
    <source>
        <dbReference type="SAM" id="MobiDB-lite"/>
    </source>
</evidence>
<evidence type="ECO:0000313" key="3">
    <source>
        <dbReference type="Proteomes" id="UP000597989"/>
    </source>
</evidence>
<name>A0A917N7I9_9PSEU</name>
<dbReference type="AlphaFoldDB" id="A0A917N7I9"/>
<sequence length="149" mass="16510">MSEPNQLLRAAREQLESPSSPGCPMSRAELAELVNQEVYRATEKMTAVDANHVGKWERGVITWPGAHYRAALRRIFNVATDAELGFARRGTPSDVDRKTFLKAALGAGAGAVATRAVPFAQGVGMSCWQQWQDRPSITGVWNQRYRRSH</sequence>
<comment type="caution">
    <text evidence="2">The sequence shown here is derived from an EMBL/GenBank/DDBJ whole genome shotgun (WGS) entry which is preliminary data.</text>
</comment>